<organism evidence="3 4">
    <name type="scientific">Capnocytophaga cynodegmi</name>
    <dbReference type="NCBI Taxonomy" id="28189"/>
    <lineage>
        <taxon>Bacteria</taxon>
        <taxon>Pseudomonadati</taxon>
        <taxon>Bacteroidota</taxon>
        <taxon>Flavobacteriia</taxon>
        <taxon>Flavobacteriales</taxon>
        <taxon>Flavobacteriaceae</taxon>
        <taxon>Capnocytophaga</taxon>
    </lineage>
</organism>
<dbReference type="RefSeq" id="WP_018278767.1">
    <property type="nucleotide sequence ID" value="NZ_CDOF01000022.1"/>
</dbReference>
<gene>
    <name evidence="3" type="ORF">CCYN74_30283</name>
    <name evidence="2" type="ORF">CGC48_07170</name>
</gene>
<proteinExistence type="predicted"/>
<dbReference type="Proteomes" id="UP000038083">
    <property type="component" value="Unassembled WGS sequence"/>
</dbReference>
<name>A0A0B7H9W7_9FLAO</name>
<dbReference type="EMBL" id="CP022378">
    <property type="protein sequence ID" value="ATA68429.1"/>
    <property type="molecule type" value="Genomic_DNA"/>
</dbReference>
<evidence type="ECO:0000313" key="3">
    <source>
        <dbReference type="EMBL" id="CEN38860.1"/>
    </source>
</evidence>
<dbReference type="OrthoDB" id="7063432at2"/>
<reference evidence="2 5" key="2">
    <citation type="journal article" date="2017" name="Genome Announc.">
        <title>Twelve Complete Reference Genomes of Clinical Isolates in the Capnocytophaga Genus.</title>
        <authorList>
            <person name="Villarma A."/>
            <person name="Gulvik C.A."/>
            <person name="Rowe L.A."/>
            <person name="Sheth M."/>
            <person name="Juieng P."/>
            <person name="Nicholson A.C."/>
            <person name="Loparev V.N."/>
            <person name="McQuiston J.R."/>
        </authorList>
    </citation>
    <scope>NUCLEOTIDE SEQUENCE [LARGE SCALE GENOMIC DNA]</scope>
    <source>
        <strain evidence="2 5">G7591</strain>
    </source>
</reference>
<dbReference type="KEGG" id="ccyn:CGC48_07170"/>
<reference evidence="3 4" key="1">
    <citation type="submission" date="2015-01" db="EMBL/GenBank/DDBJ databases">
        <authorList>
            <person name="MANFREDI Pablo"/>
        </authorList>
    </citation>
    <scope>NUCLEOTIDE SEQUENCE [LARGE SCALE GENOMIC DNA]</scope>
    <source>
        <strain evidence="3 4">Ccy74</strain>
    </source>
</reference>
<dbReference type="Pfam" id="PF24719">
    <property type="entry name" value="Imm33-like"/>
    <property type="match status" value="1"/>
</dbReference>
<sequence length="110" mass="13023">MNIKESQLKICAKYQSEFEQLKPNEMVAIALDTLGQMPIVGQRIVLEKDEKVSWFIYCGEYSDANDFYKPIHWYHLIEILPEVLPYLGLEQGFRFIIDNEGYEDVWKDEN</sequence>
<evidence type="ECO:0000259" key="1">
    <source>
        <dbReference type="Pfam" id="PF24719"/>
    </source>
</evidence>
<dbReference type="EMBL" id="CDOG01000023">
    <property type="protein sequence ID" value="CEN38860.1"/>
    <property type="molecule type" value="Genomic_DNA"/>
</dbReference>
<accession>A0A0B7H9W7</accession>
<protein>
    <recommendedName>
        <fullName evidence="1">Imm33-like domain-containing protein</fullName>
    </recommendedName>
</protein>
<evidence type="ECO:0000313" key="5">
    <source>
        <dbReference type="Proteomes" id="UP000242855"/>
    </source>
</evidence>
<dbReference type="AlphaFoldDB" id="A0A0B7H9W7"/>
<evidence type="ECO:0000313" key="4">
    <source>
        <dbReference type="Proteomes" id="UP000038083"/>
    </source>
</evidence>
<evidence type="ECO:0000313" key="2">
    <source>
        <dbReference type="EMBL" id="ATA68429.1"/>
    </source>
</evidence>
<dbReference type="GeneID" id="96781574"/>
<dbReference type="InterPro" id="IPR056509">
    <property type="entry name" value="Imm33-like"/>
</dbReference>
<feature type="domain" description="Imm33-like" evidence="1">
    <location>
        <begin position="7"/>
        <end position="108"/>
    </location>
</feature>
<dbReference type="Proteomes" id="UP000242855">
    <property type="component" value="Chromosome"/>
</dbReference>